<dbReference type="SUPFAM" id="SSF51735">
    <property type="entry name" value="NAD(P)-binding Rossmann-fold domains"/>
    <property type="match status" value="1"/>
</dbReference>
<sequence>YEWSFVNILLTGASSFTGSWFAQTLKSKGHDVWAPLHAAEGSYTGVRQERVARLESSGVILSWETPFGSDGFLNQIREGIDVICHHAAHVKNYKSSDFDIVWALQENTRNVNSIFAKAKKAGVRVIIHTGSIFEEGEGCGEAPLHAFSPYGLSKGLTHQILHFWSEHYGIPLSKFVIPNPFGPFEEPRFCAYLMQCWAKKR</sequence>
<dbReference type="InterPro" id="IPR001509">
    <property type="entry name" value="Epimerase_deHydtase"/>
</dbReference>
<comment type="caution">
    <text evidence="2">The sequence shown here is derived from an EMBL/GenBank/DDBJ whole genome shotgun (WGS) entry which is preliminary data.</text>
</comment>
<dbReference type="InterPro" id="IPR036291">
    <property type="entry name" value="NAD(P)-bd_dom_sf"/>
</dbReference>
<gene>
    <name evidence="2" type="ORF">B1B_12007</name>
</gene>
<reference evidence="2" key="2">
    <citation type="journal article" date="2014" name="ISME J.">
        <title>Microbial stratification in low pH oxic and suboxic macroscopic growths along an acid mine drainage.</title>
        <authorList>
            <person name="Mendez-Garcia C."/>
            <person name="Mesa V."/>
            <person name="Sprenger R.R."/>
            <person name="Richter M."/>
            <person name="Diez M.S."/>
            <person name="Solano J."/>
            <person name="Bargiela R."/>
            <person name="Golyshina O.V."/>
            <person name="Manteca A."/>
            <person name="Ramos J.L."/>
            <person name="Gallego J.R."/>
            <person name="Llorente I."/>
            <person name="Martins Dos Santos V.A."/>
            <person name="Jensen O.N."/>
            <person name="Pelaez A.I."/>
            <person name="Sanchez J."/>
            <person name="Ferrer M."/>
        </authorList>
    </citation>
    <scope>NUCLEOTIDE SEQUENCE</scope>
</reference>
<name>T0ZJN7_9ZZZZ</name>
<reference evidence="2" key="1">
    <citation type="submission" date="2013-08" db="EMBL/GenBank/DDBJ databases">
        <authorList>
            <person name="Mendez C."/>
            <person name="Richter M."/>
            <person name="Ferrer M."/>
            <person name="Sanchez J."/>
        </authorList>
    </citation>
    <scope>NUCLEOTIDE SEQUENCE</scope>
</reference>
<feature type="domain" description="NAD-dependent epimerase/dehydratase" evidence="1">
    <location>
        <begin position="8"/>
        <end position="188"/>
    </location>
</feature>
<dbReference type="Gene3D" id="3.40.50.720">
    <property type="entry name" value="NAD(P)-binding Rossmann-like Domain"/>
    <property type="match status" value="1"/>
</dbReference>
<accession>T0ZJN7</accession>
<organism evidence="2">
    <name type="scientific">mine drainage metagenome</name>
    <dbReference type="NCBI Taxonomy" id="410659"/>
    <lineage>
        <taxon>unclassified sequences</taxon>
        <taxon>metagenomes</taxon>
        <taxon>ecological metagenomes</taxon>
    </lineage>
</organism>
<feature type="non-terminal residue" evidence="2">
    <location>
        <position position="1"/>
    </location>
</feature>
<evidence type="ECO:0000313" key="2">
    <source>
        <dbReference type="EMBL" id="EQD48546.1"/>
    </source>
</evidence>
<dbReference type="EMBL" id="AUZY01007831">
    <property type="protein sequence ID" value="EQD48546.1"/>
    <property type="molecule type" value="Genomic_DNA"/>
</dbReference>
<protein>
    <submittedName>
        <fullName evidence="2">UDP-glucose 4-epimerase</fullName>
    </submittedName>
</protein>
<dbReference type="AlphaFoldDB" id="T0ZJN7"/>
<dbReference type="Pfam" id="PF01370">
    <property type="entry name" value="Epimerase"/>
    <property type="match status" value="1"/>
</dbReference>
<proteinExistence type="predicted"/>
<evidence type="ECO:0000259" key="1">
    <source>
        <dbReference type="Pfam" id="PF01370"/>
    </source>
</evidence>